<evidence type="ECO:0000313" key="2">
    <source>
        <dbReference type="Proteomes" id="UP001197114"/>
    </source>
</evidence>
<dbReference type="Proteomes" id="UP001197114">
    <property type="component" value="Unassembled WGS sequence"/>
</dbReference>
<name>A0ABS6YMN8_9ACTN</name>
<organism evidence="1 2">
    <name type="scientific">Streptomyces anatolicus</name>
    <dbReference type="NCBI Taxonomy" id="2675858"/>
    <lineage>
        <taxon>Bacteria</taxon>
        <taxon>Bacillati</taxon>
        <taxon>Actinomycetota</taxon>
        <taxon>Actinomycetes</taxon>
        <taxon>Kitasatosporales</taxon>
        <taxon>Streptomycetaceae</taxon>
        <taxon>Streptomyces</taxon>
    </lineage>
</organism>
<keyword evidence="2" id="KW-1185">Reference proteome</keyword>
<dbReference type="EMBL" id="WMBF01000099">
    <property type="protein sequence ID" value="MBW5422340.1"/>
    <property type="molecule type" value="Genomic_DNA"/>
</dbReference>
<reference evidence="1 2" key="1">
    <citation type="submission" date="2019-11" db="EMBL/GenBank/DDBJ databases">
        <authorList>
            <person name="Ay H."/>
        </authorList>
    </citation>
    <scope>NUCLEOTIDE SEQUENCE [LARGE SCALE GENOMIC DNA]</scope>
    <source>
        <strain evidence="1 2">BG9H</strain>
    </source>
</reference>
<accession>A0ABS6YMN8</accession>
<evidence type="ECO:0000313" key="1">
    <source>
        <dbReference type="EMBL" id="MBW5422340.1"/>
    </source>
</evidence>
<comment type="caution">
    <text evidence="1">The sequence shown here is derived from an EMBL/GenBank/DDBJ whole genome shotgun (WGS) entry which is preliminary data.</text>
</comment>
<sequence>MPDGCTERALAAALWHYTATPVAKPYYVRGCVPDLNEPRVTVALWTGPAAREKRNLFLSLPLVSGGVPVSATHVTVGLLGLGRGTHLFGFTGRWFDGKRVLNGSSLLEGVAASWPPVEDGEQLGPRGFYFERPGQLKQY</sequence>
<protein>
    <submittedName>
        <fullName evidence="1">Uncharacterized protein</fullName>
    </submittedName>
</protein>
<proteinExistence type="predicted"/>
<dbReference type="RefSeq" id="WP_219688756.1">
    <property type="nucleotide sequence ID" value="NZ_WMBF01000099.1"/>
</dbReference>
<gene>
    <name evidence="1" type="ORF">GKQ77_12325</name>
</gene>